<dbReference type="Pfam" id="PF00535">
    <property type="entry name" value="Glycos_transf_2"/>
    <property type="match status" value="1"/>
</dbReference>
<dbReference type="InterPro" id="IPR029044">
    <property type="entry name" value="Nucleotide-diphossugar_trans"/>
</dbReference>
<comment type="caution">
    <text evidence="2">The sequence shown here is derived from an EMBL/GenBank/DDBJ whole genome shotgun (WGS) entry which is preliminary data.</text>
</comment>
<accession>A0A833L2I4</accession>
<dbReference type="Proteomes" id="UP000488506">
    <property type="component" value="Unassembled WGS sequence"/>
</dbReference>
<evidence type="ECO:0000313" key="3">
    <source>
        <dbReference type="Proteomes" id="UP000488506"/>
    </source>
</evidence>
<keyword evidence="2" id="KW-0808">Transferase</keyword>
<dbReference type="PANTHER" id="PTHR22916:SF65">
    <property type="entry name" value="SLR1065 PROTEIN"/>
    <property type="match status" value="1"/>
</dbReference>
<protein>
    <submittedName>
        <fullName evidence="2">Cell wall bioproteinis glycosyltransferase</fullName>
    </submittedName>
</protein>
<dbReference type="EMBL" id="WPAF01000001">
    <property type="protein sequence ID" value="KAF0135186.1"/>
    <property type="molecule type" value="Genomic_DNA"/>
</dbReference>
<evidence type="ECO:0000313" key="2">
    <source>
        <dbReference type="EMBL" id="KAF0135186.1"/>
    </source>
</evidence>
<feature type="domain" description="Glycosyltransferase 2-like" evidence="1">
    <location>
        <begin position="29"/>
        <end position="187"/>
    </location>
</feature>
<dbReference type="SUPFAM" id="SSF53448">
    <property type="entry name" value="Nucleotide-diphospho-sugar transferases"/>
    <property type="match status" value="1"/>
</dbReference>
<dbReference type="InterPro" id="IPR001173">
    <property type="entry name" value="Glyco_trans_2-like"/>
</dbReference>
<dbReference type="PANTHER" id="PTHR22916">
    <property type="entry name" value="GLYCOSYLTRANSFERASE"/>
    <property type="match status" value="1"/>
</dbReference>
<name>A0A833L2I4_UNCSA</name>
<dbReference type="CDD" id="cd06433">
    <property type="entry name" value="GT_2_WfgS_like"/>
    <property type="match status" value="1"/>
</dbReference>
<dbReference type="GO" id="GO:0016740">
    <property type="term" value="F:transferase activity"/>
    <property type="evidence" value="ECO:0007669"/>
    <property type="project" value="UniProtKB-KW"/>
</dbReference>
<organism evidence="2 3">
    <name type="scientific">Candidatus Saganbacteria bacterium</name>
    <dbReference type="NCBI Taxonomy" id="2575572"/>
    <lineage>
        <taxon>Bacteria</taxon>
        <taxon>Bacillati</taxon>
        <taxon>Saganbacteria</taxon>
    </lineage>
</organism>
<proteinExistence type="predicted"/>
<dbReference type="Gene3D" id="3.90.550.10">
    <property type="entry name" value="Spore Coat Polysaccharide Biosynthesis Protein SpsA, Chain A"/>
    <property type="match status" value="1"/>
</dbReference>
<dbReference type="AlphaFoldDB" id="A0A833L2I4"/>
<gene>
    <name evidence="2" type="ORF">FD145_12</name>
</gene>
<reference evidence="2 3" key="1">
    <citation type="submission" date="2019-12" db="EMBL/GenBank/DDBJ databases">
        <authorList>
            <person name="Wolfe R."/>
            <person name="Danczak R."/>
            <person name="Wilkins M."/>
        </authorList>
    </citation>
    <scope>NUCLEOTIDE SEQUENCE [LARGE SCALE GENOMIC DNA]</scope>
    <source>
        <strain evidence="2">X2_MaxBin.013</strain>
    </source>
</reference>
<sequence>MDNPGGKYEGGLRTQGYYKENHTEKPLVSIVTTVFNGEKYLEQTIKNIINQSYQNIEYIIIDGDSKDKSIEIIRNHEKRIDYWISGKDKGMYDGINKGLMLAKGDILAYLNSDDLYHQQTVETVVNYLKEHPETALVYGNCDYINSKGEYLYTYQCPSFNWKRFVFHDRSFIPQPTSFWRRKVHEKIGYFDASLRHLGDYDFFVRVGKYFRIEKINKSLAAFRIHDQSISALEEETNVREEIRRVHQRYGVSAGIWVKCLNFISGLQMKLFNLPVMRQKLWKKIIRLKFT</sequence>
<evidence type="ECO:0000259" key="1">
    <source>
        <dbReference type="Pfam" id="PF00535"/>
    </source>
</evidence>